<evidence type="ECO:0000256" key="9">
    <source>
        <dbReference type="ARBA" id="ARBA00022984"/>
    </source>
</evidence>
<keyword evidence="2" id="KW-1003">Cell membrane</keyword>
<reference evidence="19 20" key="1">
    <citation type="submission" date="2018-01" db="EMBL/GenBank/DDBJ databases">
        <title>The whole genome sequencing and assembly of Paenibacillus chitinolyticus KCCM 41400 strain.</title>
        <authorList>
            <person name="Kim J.-Y."/>
            <person name="Park M.-K."/>
            <person name="Lee Y.-J."/>
            <person name="Yi H."/>
            <person name="Bahn Y.-S."/>
            <person name="Kim J.F."/>
            <person name="Lee D.-W."/>
        </authorList>
    </citation>
    <scope>NUCLEOTIDE SEQUENCE [LARGE SCALE GENOMIC DNA]</scope>
    <source>
        <strain evidence="19 20">KCCM 41400</strain>
    </source>
</reference>
<dbReference type="SUPFAM" id="SSF49265">
    <property type="entry name" value="Fibronectin type III"/>
    <property type="match status" value="2"/>
</dbReference>
<evidence type="ECO:0000256" key="15">
    <source>
        <dbReference type="SAM" id="MobiDB-lite"/>
    </source>
</evidence>
<feature type="compositionally biased region" description="Low complexity" evidence="15">
    <location>
        <begin position="944"/>
        <end position="956"/>
    </location>
</feature>
<dbReference type="InterPro" id="IPR013783">
    <property type="entry name" value="Ig-like_fold"/>
</dbReference>
<dbReference type="EMBL" id="JAMDMJ010000025">
    <property type="protein sequence ID" value="MCY9597870.1"/>
    <property type="molecule type" value="Genomic_DNA"/>
</dbReference>
<evidence type="ECO:0000256" key="11">
    <source>
        <dbReference type="ARBA" id="ARBA00023268"/>
    </source>
</evidence>
<sequence>MAKKLSFLQNPGVRKTLKVTFHTVKWLFVAFLVVGIMGGAAAFGYVSALVKNEPVRNKEEMRKKIEENAITGFVYFNDDAVIGQLRTEEDRRLAELAEIPQVVLDAVLAIEDNDFYKHNGVDLKGLSRAVTQKLLNEDVQTGGSTITQQLTRRVFLTLDRDAGRKAKEILLSLRMERLLSKDEILLAYLNKIPYGNGATGYNLFGIKAAAKGVFNIDELNQLNVAQAAYLAGLPQQPSNYSAYTSSGAPNPTGLKNAIARQKLVLKRMREENKINEAQYNEALAFDIEASLAKRQQKAYASYPYLMIEAEKEAVKLLLKQEHPDLDPEKDAAAYSEASKAMHTQLLRGGYQIYTSIDKTIYDSMQTIGKEAKNYSPTDSKKGEEQVGAVMMDSKTGAVLGMIEGRDFNKSQMNNAVQAVRQPGSTMKPIAAYIPAMESGKIQPASVIDDSPVILKDGARGYHIPENWNHKYSGLITARKALNQSYNIPAIKLFTDTVGIKEAWTFAKKLGITTIEKDDYNAQTGVIGGLKYGVTVKDMTGAYAAMSNKGLYNEAFMIRKITDSTGKVIYEHEMKPTRVFSEETAYLITDMMRTVITEGTATSIKKSFKFYGKIPVVGKTGSTQDDADAWFMGYTPNITVGVWAGYELPVNKLSKAGTQRAMNMWSLIMNTAVEKKPELFPDTSFNRPSTVVQATVSDVSGKLPSDLNRQSGHVVTDWFNRKYIPKTVDNSMKSMSTIEYNGINYIAQDQTPGDMVKSKVVIVREKSVNSLLKELSAVLNKLPAKNRRPLSFYKPKDYDEDAPSEIDPRKDDGSDPNPPSKVAATKSGGTVVITFQPSGNNDVVGYRLYRSDNGGPYIRQNGKVVMTGSDSKFTDSVSPSSAQSYYVTAVDVAGRESAPGKASSTGSGSSVDSGLVPGDGGSQNGGNGGSDQESETKQTPSSPTGLSVKSSGSGLKLQWNENSSKDKVKRYNVYYAEKADGSYKKIDAALSAEYANSSVKHDGYYKVSAVNDAGESRLSSAVKYAAR</sequence>
<evidence type="ECO:0000313" key="18">
    <source>
        <dbReference type="EMBL" id="MCY9597870.1"/>
    </source>
</evidence>
<name>A0A410X0W3_9BACL</name>
<comment type="catalytic activity">
    <reaction evidence="14">
        <text>[GlcNAc-(1-&gt;4)-Mur2Ac(oyl-L-Ala-gamma-D-Glu-L-Lys-D-Ala-D-Ala)](n)-di-trans,octa-cis-undecaprenyl diphosphate + beta-D-GlcNAc-(1-&gt;4)-Mur2Ac(oyl-L-Ala-gamma-D-Glu-L-Lys-D-Ala-D-Ala)-di-trans,octa-cis-undecaprenyl diphosphate = [GlcNAc-(1-&gt;4)-Mur2Ac(oyl-L-Ala-gamma-D-Glu-L-Lys-D-Ala-D-Ala)](n+1)-di-trans,octa-cis-undecaprenyl diphosphate + di-trans,octa-cis-undecaprenyl diphosphate + H(+)</text>
        <dbReference type="Rhea" id="RHEA:23708"/>
        <dbReference type="Rhea" id="RHEA-COMP:9602"/>
        <dbReference type="Rhea" id="RHEA-COMP:9603"/>
        <dbReference type="ChEBI" id="CHEBI:15378"/>
        <dbReference type="ChEBI" id="CHEBI:58405"/>
        <dbReference type="ChEBI" id="CHEBI:60033"/>
        <dbReference type="ChEBI" id="CHEBI:78435"/>
        <dbReference type="EC" id="2.4.99.28"/>
    </reaction>
</comment>
<dbReference type="SUPFAM" id="SSF53955">
    <property type="entry name" value="Lysozyme-like"/>
    <property type="match status" value="1"/>
</dbReference>
<dbReference type="SMART" id="SM00060">
    <property type="entry name" value="FN3"/>
    <property type="match status" value="2"/>
</dbReference>
<keyword evidence="11" id="KW-0511">Multifunctional enzyme</keyword>
<dbReference type="SUPFAM" id="SSF56601">
    <property type="entry name" value="beta-lactamase/transpeptidase-like"/>
    <property type="match status" value="1"/>
</dbReference>
<dbReference type="GO" id="GO:0071555">
    <property type="term" value="P:cell wall organization"/>
    <property type="evidence" value="ECO:0007669"/>
    <property type="project" value="UniProtKB-KW"/>
</dbReference>
<evidence type="ECO:0000256" key="14">
    <source>
        <dbReference type="ARBA" id="ARBA00049902"/>
    </source>
</evidence>
<keyword evidence="21" id="KW-1185">Reference proteome</keyword>
<dbReference type="GeneID" id="95377526"/>
<dbReference type="Gene3D" id="2.60.40.10">
    <property type="entry name" value="Immunoglobulins"/>
    <property type="match status" value="2"/>
</dbReference>
<keyword evidence="10 16" id="KW-0472">Membrane</keyword>
<evidence type="ECO:0000313" key="20">
    <source>
        <dbReference type="Proteomes" id="UP000288943"/>
    </source>
</evidence>
<dbReference type="OrthoDB" id="9766909at2"/>
<reference evidence="18 21" key="2">
    <citation type="submission" date="2022-05" db="EMBL/GenBank/DDBJ databases">
        <title>Genome Sequencing of Bee-Associated Microbes.</title>
        <authorList>
            <person name="Dunlap C."/>
        </authorList>
    </citation>
    <scope>NUCLEOTIDE SEQUENCE [LARGE SCALE GENOMIC DNA]</scope>
    <source>
        <strain evidence="18 21">NRRL B-23120</strain>
    </source>
</reference>
<evidence type="ECO:0000259" key="17">
    <source>
        <dbReference type="SMART" id="SM00060"/>
    </source>
</evidence>
<dbReference type="InterPro" id="IPR036116">
    <property type="entry name" value="FN3_sf"/>
</dbReference>
<dbReference type="InterPro" id="IPR050396">
    <property type="entry name" value="Glycosyltr_51/Transpeptidase"/>
</dbReference>
<evidence type="ECO:0000256" key="12">
    <source>
        <dbReference type="ARBA" id="ARBA00023316"/>
    </source>
</evidence>
<dbReference type="Gene3D" id="1.10.3810.10">
    <property type="entry name" value="Biosynthetic peptidoglycan transglycosylase-like"/>
    <property type="match status" value="1"/>
</dbReference>
<protein>
    <submittedName>
        <fullName evidence="19">Carboxypeptidase</fullName>
    </submittedName>
    <submittedName>
        <fullName evidence="18">Transglycosylase domain-containing protein</fullName>
    </submittedName>
</protein>
<evidence type="ECO:0000256" key="13">
    <source>
        <dbReference type="ARBA" id="ARBA00034000"/>
    </source>
</evidence>
<evidence type="ECO:0000313" key="21">
    <source>
        <dbReference type="Proteomes" id="UP001527202"/>
    </source>
</evidence>
<evidence type="ECO:0000256" key="8">
    <source>
        <dbReference type="ARBA" id="ARBA00022960"/>
    </source>
</evidence>
<dbReference type="PANTHER" id="PTHR32282:SF11">
    <property type="entry name" value="PENICILLIN-BINDING PROTEIN 1B"/>
    <property type="match status" value="1"/>
</dbReference>
<keyword evidence="7" id="KW-0378">Hydrolase</keyword>
<keyword evidence="16" id="KW-0812">Transmembrane</keyword>
<evidence type="ECO:0000256" key="6">
    <source>
        <dbReference type="ARBA" id="ARBA00022679"/>
    </source>
</evidence>
<keyword evidence="12" id="KW-0961">Cell wall biogenesis/degradation</keyword>
<dbReference type="Pfam" id="PF00905">
    <property type="entry name" value="Transpeptidase"/>
    <property type="match status" value="1"/>
</dbReference>
<evidence type="ECO:0000256" key="16">
    <source>
        <dbReference type="SAM" id="Phobius"/>
    </source>
</evidence>
<evidence type="ECO:0000313" key="19">
    <source>
        <dbReference type="EMBL" id="QAV20250.1"/>
    </source>
</evidence>
<keyword evidence="9" id="KW-0573">Peptidoglycan synthesis</keyword>
<dbReference type="Proteomes" id="UP001527202">
    <property type="component" value="Unassembled WGS sequence"/>
</dbReference>
<organism evidence="19 20">
    <name type="scientific">Paenibacillus chitinolyticus</name>
    <dbReference type="NCBI Taxonomy" id="79263"/>
    <lineage>
        <taxon>Bacteria</taxon>
        <taxon>Bacillati</taxon>
        <taxon>Bacillota</taxon>
        <taxon>Bacilli</taxon>
        <taxon>Bacillales</taxon>
        <taxon>Paenibacillaceae</taxon>
        <taxon>Paenibacillus</taxon>
    </lineage>
</organism>
<dbReference type="GO" id="GO:0005886">
    <property type="term" value="C:plasma membrane"/>
    <property type="evidence" value="ECO:0007669"/>
    <property type="project" value="UniProtKB-SubCell"/>
</dbReference>
<feature type="domain" description="Fibronectin type-III" evidence="17">
    <location>
        <begin position="939"/>
        <end position="1015"/>
    </location>
</feature>
<dbReference type="KEGG" id="pchi:PC41400_22290"/>
<dbReference type="InterPro" id="IPR036950">
    <property type="entry name" value="PBP_transglycosylase"/>
</dbReference>
<evidence type="ECO:0000256" key="10">
    <source>
        <dbReference type="ARBA" id="ARBA00023136"/>
    </source>
</evidence>
<evidence type="ECO:0000256" key="7">
    <source>
        <dbReference type="ARBA" id="ARBA00022801"/>
    </source>
</evidence>
<dbReference type="PANTHER" id="PTHR32282">
    <property type="entry name" value="BINDING PROTEIN TRANSPEPTIDASE, PUTATIVE-RELATED"/>
    <property type="match status" value="1"/>
</dbReference>
<dbReference type="Gene3D" id="3.40.710.10">
    <property type="entry name" value="DD-peptidase/beta-lactamase superfamily"/>
    <property type="match status" value="1"/>
</dbReference>
<dbReference type="GO" id="GO:0009252">
    <property type="term" value="P:peptidoglycan biosynthetic process"/>
    <property type="evidence" value="ECO:0007669"/>
    <property type="project" value="UniProtKB-KW"/>
</dbReference>
<gene>
    <name evidence="18" type="ORF">M5X16_19055</name>
    <name evidence="19" type="ORF">PC41400_22290</name>
</gene>
<keyword evidence="16" id="KW-1133">Transmembrane helix</keyword>
<evidence type="ECO:0000256" key="2">
    <source>
        <dbReference type="ARBA" id="ARBA00022475"/>
    </source>
</evidence>
<dbReference type="EMBL" id="CP026520">
    <property type="protein sequence ID" value="QAV20250.1"/>
    <property type="molecule type" value="Genomic_DNA"/>
</dbReference>
<feature type="region of interest" description="Disordered" evidence="15">
    <location>
        <begin position="896"/>
        <end position="961"/>
    </location>
</feature>
<feature type="domain" description="Fibronectin type-III" evidence="17">
    <location>
        <begin position="815"/>
        <end position="895"/>
    </location>
</feature>
<dbReference type="RefSeq" id="WP_042232644.1">
    <property type="nucleotide sequence ID" value="NZ_CP026520.1"/>
</dbReference>
<evidence type="ECO:0000256" key="4">
    <source>
        <dbReference type="ARBA" id="ARBA00022670"/>
    </source>
</evidence>
<feature type="region of interest" description="Disordered" evidence="15">
    <location>
        <begin position="788"/>
        <end position="833"/>
    </location>
</feature>
<dbReference type="InterPro" id="IPR012338">
    <property type="entry name" value="Beta-lactam/transpept-like"/>
</dbReference>
<dbReference type="GO" id="GO:0008955">
    <property type="term" value="F:peptidoglycan glycosyltransferase activity"/>
    <property type="evidence" value="ECO:0007669"/>
    <property type="project" value="UniProtKB-EC"/>
</dbReference>
<dbReference type="AlphaFoldDB" id="A0A410X0W3"/>
<comment type="catalytic activity">
    <reaction evidence="13">
        <text>Preferential cleavage: (Ac)2-L-Lys-D-Ala-|-D-Ala. Also transpeptidation of peptidyl-alanyl moieties that are N-acyl substituents of D-alanine.</text>
        <dbReference type="EC" id="3.4.16.4"/>
    </reaction>
</comment>
<dbReference type="GO" id="GO:0006508">
    <property type="term" value="P:proteolysis"/>
    <property type="evidence" value="ECO:0007669"/>
    <property type="project" value="UniProtKB-KW"/>
</dbReference>
<dbReference type="GO" id="GO:0008360">
    <property type="term" value="P:regulation of cell shape"/>
    <property type="evidence" value="ECO:0007669"/>
    <property type="project" value="UniProtKB-KW"/>
</dbReference>
<dbReference type="InterPro" id="IPR001460">
    <property type="entry name" value="PCN-bd_Tpept"/>
</dbReference>
<dbReference type="Pfam" id="PF00912">
    <property type="entry name" value="Transgly"/>
    <property type="match status" value="1"/>
</dbReference>
<dbReference type="GO" id="GO:0008658">
    <property type="term" value="F:penicillin binding"/>
    <property type="evidence" value="ECO:0007669"/>
    <property type="project" value="InterPro"/>
</dbReference>
<evidence type="ECO:0000256" key="3">
    <source>
        <dbReference type="ARBA" id="ARBA00022645"/>
    </source>
</evidence>
<dbReference type="InterPro" id="IPR001264">
    <property type="entry name" value="Glyco_trans_51"/>
</dbReference>
<accession>A0A410X0W3</accession>
<keyword evidence="6" id="KW-0808">Transferase</keyword>
<keyword evidence="5" id="KW-0328">Glycosyltransferase</keyword>
<feature type="compositionally biased region" description="Gly residues" evidence="15">
    <location>
        <begin position="916"/>
        <end position="928"/>
    </location>
</feature>
<proteinExistence type="predicted"/>
<dbReference type="GO" id="GO:0030288">
    <property type="term" value="C:outer membrane-bounded periplasmic space"/>
    <property type="evidence" value="ECO:0007669"/>
    <property type="project" value="TreeGrafter"/>
</dbReference>
<evidence type="ECO:0000256" key="1">
    <source>
        <dbReference type="ARBA" id="ARBA00004236"/>
    </source>
</evidence>
<dbReference type="InterPro" id="IPR023346">
    <property type="entry name" value="Lysozyme-like_dom_sf"/>
</dbReference>
<comment type="subcellular location">
    <subcellularLocation>
        <location evidence="1">Cell membrane</location>
    </subcellularLocation>
</comment>
<dbReference type="InterPro" id="IPR003961">
    <property type="entry name" value="FN3_dom"/>
</dbReference>
<feature type="compositionally biased region" description="Low complexity" evidence="15">
    <location>
        <begin position="896"/>
        <end position="915"/>
    </location>
</feature>
<dbReference type="CDD" id="cd00063">
    <property type="entry name" value="FN3"/>
    <property type="match status" value="1"/>
</dbReference>
<keyword evidence="8" id="KW-0133">Cell shape</keyword>
<keyword evidence="3 19" id="KW-0121">Carboxypeptidase</keyword>
<keyword evidence="4" id="KW-0645">Protease</keyword>
<feature type="transmembrane region" description="Helical" evidence="16">
    <location>
        <begin position="24"/>
        <end position="46"/>
    </location>
</feature>
<dbReference type="Proteomes" id="UP000288943">
    <property type="component" value="Chromosome"/>
</dbReference>
<evidence type="ECO:0000256" key="5">
    <source>
        <dbReference type="ARBA" id="ARBA00022676"/>
    </source>
</evidence>
<dbReference type="GO" id="GO:0009002">
    <property type="term" value="F:serine-type D-Ala-D-Ala carboxypeptidase activity"/>
    <property type="evidence" value="ECO:0007669"/>
    <property type="project" value="UniProtKB-EC"/>
</dbReference>